<feature type="domain" description="Cytochrome c" evidence="6">
    <location>
        <begin position="204"/>
        <end position="310"/>
    </location>
</feature>
<gene>
    <name evidence="7" type="primary">cycG</name>
    <name evidence="7" type="ORF">MACH21_12760</name>
</gene>
<dbReference type="EMBL" id="AP027266">
    <property type="protein sequence ID" value="BDW85099.1"/>
    <property type="molecule type" value="Genomic_DNA"/>
</dbReference>
<dbReference type="KEGG" id="rmai:MACH21_12760"/>
<dbReference type="InterPro" id="IPR006311">
    <property type="entry name" value="TAT_signal"/>
</dbReference>
<dbReference type="InterPro" id="IPR051459">
    <property type="entry name" value="Cytochrome_c-type_DH"/>
</dbReference>
<reference evidence="7 8" key="1">
    <citation type="submission" date="2023-01" db="EMBL/GenBank/DDBJ databases">
        <title>Complete genome sequence of Roseicyclus marinus strain Dej080120_10.</title>
        <authorList>
            <person name="Ueki S."/>
            <person name="Maruyama F."/>
        </authorList>
    </citation>
    <scope>NUCLEOTIDE SEQUENCE [LARGE SCALE GENOMIC DNA]</scope>
    <source>
        <strain evidence="7 8">Dej080120_10</strain>
    </source>
</reference>
<sequence>MKEKGRSPEAATGPTIPMRSFLTYLAALGLAVLAAGLLVTRPEVVPDSALAGLAGDPVAGEAVFWAAGCASCHAAEGAQGEDRLILSGGQRFASDFGTFVAPNISPHPDAGIGEWDFADFVTALQEGTSPEGRHYYPAFPYTAYRLAERQDLADLWAFWQGLPPSEVPSLAHEVGFPFSIRRAVGVWNLLNLQDDFALAGDLDAEEARGRYLVEALAHCAECHTPRDALGGLDRSAWMAGAPNPSGSGTIPALTPDRLTWSVGEIAAYLNDGFTPDFDSAGGHMVSVIRNMAMLPEADRLAIAAYLKTLPPAGE</sequence>
<dbReference type="GO" id="GO:0020037">
    <property type="term" value="F:heme binding"/>
    <property type="evidence" value="ECO:0007669"/>
    <property type="project" value="InterPro"/>
</dbReference>
<evidence type="ECO:0000256" key="5">
    <source>
        <dbReference type="SAM" id="Phobius"/>
    </source>
</evidence>
<dbReference type="GO" id="GO:0009055">
    <property type="term" value="F:electron transfer activity"/>
    <property type="evidence" value="ECO:0007669"/>
    <property type="project" value="InterPro"/>
</dbReference>
<feature type="domain" description="Cytochrome c" evidence="6">
    <location>
        <begin position="55"/>
        <end position="163"/>
    </location>
</feature>
<evidence type="ECO:0000313" key="8">
    <source>
        <dbReference type="Proteomes" id="UP001337723"/>
    </source>
</evidence>
<dbReference type="AlphaFoldDB" id="A0AA48H207"/>
<accession>A0AA48H207</accession>
<feature type="transmembrane region" description="Helical" evidence="5">
    <location>
        <begin position="21"/>
        <end position="39"/>
    </location>
</feature>
<dbReference type="Proteomes" id="UP001337723">
    <property type="component" value="Chromosome"/>
</dbReference>
<dbReference type="PANTHER" id="PTHR35008">
    <property type="entry name" value="BLL4482 PROTEIN-RELATED"/>
    <property type="match status" value="1"/>
</dbReference>
<keyword evidence="5" id="KW-0812">Transmembrane</keyword>
<dbReference type="InterPro" id="IPR009056">
    <property type="entry name" value="Cyt_c-like_dom"/>
</dbReference>
<keyword evidence="5" id="KW-1133">Transmembrane helix</keyword>
<dbReference type="SUPFAM" id="SSF46626">
    <property type="entry name" value="Cytochrome c"/>
    <property type="match status" value="2"/>
</dbReference>
<evidence type="ECO:0000256" key="3">
    <source>
        <dbReference type="ARBA" id="ARBA00023004"/>
    </source>
</evidence>
<dbReference type="PROSITE" id="PS51007">
    <property type="entry name" value="CYTC"/>
    <property type="match status" value="2"/>
</dbReference>
<dbReference type="PROSITE" id="PS51318">
    <property type="entry name" value="TAT"/>
    <property type="match status" value="1"/>
</dbReference>
<dbReference type="GO" id="GO:0046872">
    <property type="term" value="F:metal ion binding"/>
    <property type="evidence" value="ECO:0007669"/>
    <property type="project" value="UniProtKB-KW"/>
</dbReference>
<keyword evidence="5" id="KW-0472">Membrane</keyword>
<keyword evidence="1 4" id="KW-0349">Heme</keyword>
<dbReference type="Pfam" id="PF00034">
    <property type="entry name" value="Cytochrom_C"/>
    <property type="match status" value="2"/>
</dbReference>
<protein>
    <submittedName>
        <fullName evidence="7">Diheme cytochrome c-type</fullName>
    </submittedName>
</protein>
<evidence type="ECO:0000259" key="6">
    <source>
        <dbReference type="PROSITE" id="PS51007"/>
    </source>
</evidence>
<dbReference type="Gene3D" id="1.10.760.10">
    <property type="entry name" value="Cytochrome c-like domain"/>
    <property type="match status" value="2"/>
</dbReference>
<dbReference type="InterPro" id="IPR036909">
    <property type="entry name" value="Cyt_c-like_dom_sf"/>
</dbReference>
<keyword evidence="2 4" id="KW-0479">Metal-binding</keyword>
<evidence type="ECO:0000313" key="7">
    <source>
        <dbReference type="EMBL" id="BDW85099.1"/>
    </source>
</evidence>
<evidence type="ECO:0000256" key="2">
    <source>
        <dbReference type="ARBA" id="ARBA00022723"/>
    </source>
</evidence>
<dbReference type="PANTHER" id="PTHR35008:SF8">
    <property type="entry name" value="ALCOHOL DEHYDROGENASE CYTOCHROME C SUBUNIT"/>
    <property type="match status" value="1"/>
</dbReference>
<name>A0AA48H207_9RHOB</name>
<evidence type="ECO:0000256" key="1">
    <source>
        <dbReference type="ARBA" id="ARBA00022617"/>
    </source>
</evidence>
<proteinExistence type="predicted"/>
<organism evidence="7 8">
    <name type="scientific">Roseicyclus marinus</name>
    <dbReference type="NCBI Taxonomy" id="2161673"/>
    <lineage>
        <taxon>Bacteria</taxon>
        <taxon>Pseudomonadati</taxon>
        <taxon>Pseudomonadota</taxon>
        <taxon>Alphaproteobacteria</taxon>
        <taxon>Rhodobacterales</taxon>
        <taxon>Roseobacteraceae</taxon>
        <taxon>Roseicyclus</taxon>
    </lineage>
</organism>
<keyword evidence="3 4" id="KW-0408">Iron</keyword>
<evidence type="ECO:0000256" key="4">
    <source>
        <dbReference type="PROSITE-ProRule" id="PRU00433"/>
    </source>
</evidence>
<keyword evidence="8" id="KW-1185">Reference proteome</keyword>